<dbReference type="AlphaFoldDB" id="A0A285X3D5"/>
<protein>
    <submittedName>
        <fullName evidence="1">Uncharacterized protein</fullName>
    </submittedName>
</protein>
<gene>
    <name evidence="1" type="ORF">SAMN06296241_1359</name>
</gene>
<organism evidence="1 2">
    <name type="scientific">Salinimicrobium sediminis</name>
    <dbReference type="NCBI Taxonomy" id="1343891"/>
    <lineage>
        <taxon>Bacteria</taxon>
        <taxon>Pseudomonadati</taxon>
        <taxon>Bacteroidota</taxon>
        <taxon>Flavobacteriia</taxon>
        <taxon>Flavobacteriales</taxon>
        <taxon>Flavobacteriaceae</taxon>
        <taxon>Salinimicrobium</taxon>
    </lineage>
</organism>
<keyword evidence="2" id="KW-1185">Reference proteome</keyword>
<dbReference type="EMBL" id="OCMF01000001">
    <property type="protein sequence ID" value="SOC79822.1"/>
    <property type="molecule type" value="Genomic_DNA"/>
</dbReference>
<dbReference type="Proteomes" id="UP000219193">
    <property type="component" value="Unassembled WGS sequence"/>
</dbReference>
<dbReference type="RefSeq" id="WP_097055524.1">
    <property type="nucleotide sequence ID" value="NZ_OCMF01000001.1"/>
</dbReference>
<reference evidence="2" key="1">
    <citation type="submission" date="2017-09" db="EMBL/GenBank/DDBJ databases">
        <authorList>
            <person name="Varghese N."/>
            <person name="Submissions S."/>
        </authorList>
    </citation>
    <scope>NUCLEOTIDE SEQUENCE [LARGE SCALE GENOMIC DNA]</scope>
    <source>
        <strain evidence="2">CGMCC 1.12641</strain>
    </source>
</reference>
<accession>A0A285X3D5</accession>
<dbReference type="OrthoDB" id="1342843at2"/>
<evidence type="ECO:0000313" key="1">
    <source>
        <dbReference type="EMBL" id="SOC79822.1"/>
    </source>
</evidence>
<name>A0A285X3D5_9FLAO</name>
<evidence type="ECO:0000313" key="2">
    <source>
        <dbReference type="Proteomes" id="UP000219193"/>
    </source>
</evidence>
<sequence length="200" mass="21777">MGCYTDRLAADIANDCENLTIAGIESDILLIPHGDVDKTATTFDPTNPLLITDLVLKAGKTGFLLEGVKQTNGYNTEFVPGDDQTPDKSRHVIRGRILTPSAANRLQANKLGKGESYMAVVNKKYKGAESKDAFLVLGWDAGMYLSSKTENSIENDGAILLELSSKDNMLEKDDPKVLLETTYDTTLTAFNNKFATEPPV</sequence>
<proteinExistence type="predicted"/>